<reference evidence="3 4" key="1">
    <citation type="journal article" date="2013" name="Genome Biol.">
        <title>The genome sequence of the most widely cultivated cacao type and its use to identify candidate genes regulating pod color.</title>
        <authorList>
            <person name="Motamayor J.C."/>
            <person name="Mockaitis K."/>
            <person name="Schmutz J."/>
            <person name="Haiminen N."/>
            <person name="Iii D.L."/>
            <person name="Cornejo O."/>
            <person name="Findley S.D."/>
            <person name="Zheng P."/>
            <person name="Utro F."/>
            <person name="Royaert S."/>
            <person name="Saski C."/>
            <person name="Jenkins J."/>
            <person name="Podicheti R."/>
            <person name="Zhao M."/>
            <person name="Scheffler B.E."/>
            <person name="Stack J.C."/>
            <person name="Feltus F.A."/>
            <person name="Mustiga G.M."/>
            <person name="Amores F."/>
            <person name="Phillips W."/>
            <person name="Marelli J.P."/>
            <person name="May G.D."/>
            <person name="Shapiro H."/>
            <person name="Ma J."/>
            <person name="Bustamante C.D."/>
            <person name="Schnell R.J."/>
            <person name="Main D."/>
            <person name="Gilbert D."/>
            <person name="Parida L."/>
            <person name="Kuhn D.N."/>
        </authorList>
    </citation>
    <scope>NUCLEOTIDE SEQUENCE [LARGE SCALE GENOMIC DNA]</scope>
    <source>
        <strain evidence="4">cv. Matina 1-6</strain>
    </source>
</reference>
<accession>A0A061G554</accession>
<dbReference type="NCBIfam" id="TIGR00756">
    <property type="entry name" value="PPR"/>
    <property type="match status" value="5"/>
</dbReference>
<feature type="repeat" description="PPR" evidence="2">
    <location>
        <begin position="149"/>
        <end position="183"/>
    </location>
</feature>
<dbReference type="eggNOG" id="KOG4197">
    <property type="taxonomic scope" value="Eukaryota"/>
</dbReference>
<dbReference type="FunFam" id="1.25.40.10:FF:001486">
    <property type="entry name" value="Pentatricopeptide repeat-containing protein mitochondrial"/>
    <property type="match status" value="1"/>
</dbReference>
<feature type="repeat" description="PPR" evidence="2">
    <location>
        <begin position="413"/>
        <end position="448"/>
    </location>
</feature>
<dbReference type="PANTHER" id="PTHR47926">
    <property type="entry name" value="PENTATRICOPEPTIDE REPEAT-CONTAINING PROTEIN"/>
    <property type="match status" value="1"/>
</dbReference>
<dbReference type="InParanoid" id="A0A061G554"/>
<evidence type="ECO:0000256" key="1">
    <source>
        <dbReference type="ARBA" id="ARBA00022737"/>
    </source>
</evidence>
<dbReference type="OMA" id="PSVEHCC"/>
<dbReference type="AlphaFoldDB" id="A0A061G554"/>
<dbReference type="Gene3D" id="1.25.40.10">
    <property type="entry name" value="Tetratricopeptide repeat domain"/>
    <property type="match status" value="5"/>
</dbReference>
<dbReference type="Pfam" id="PF20431">
    <property type="entry name" value="E_motif"/>
    <property type="match status" value="1"/>
</dbReference>
<dbReference type="PANTHER" id="PTHR47926:SF382">
    <property type="entry name" value="PENTACOTRIPEPTIDE-REPEAT REGION OF PRORP DOMAIN-CONTAINING PROTEIN"/>
    <property type="match status" value="1"/>
</dbReference>
<dbReference type="Proteomes" id="UP000026915">
    <property type="component" value="Chromosome 3"/>
</dbReference>
<dbReference type="InterPro" id="IPR046848">
    <property type="entry name" value="E_motif"/>
</dbReference>
<feature type="repeat" description="PPR" evidence="2">
    <location>
        <begin position="250"/>
        <end position="284"/>
    </location>
</feature>
<proteinExistence type="predicted"/>
<organism evidence="3 4">
    <name type="scientific">Theobroma cacao</name>
    <name type="common">Cacao</name>
    <name type="synonym">Cocoa</name>
    <dbReference type="NCBI Taxonomy" id="3641"/>
    <lineage>
        <taxon>Eukaryota</taxon>
        <taxon>Viridiplantae</taxon>
        <taxon>Streptophyta</taxon>
        <taxon>Embryophyta</taxon>
        <taxon>Tracheophyta</taxon>
        <taxon>Spermatophyta</taxon>
        <taxon>Magnoliopsida</taxon>
        <taxon>eudicotyledons</taxon>
        <taxon>Gunneridae</taxon>
        <taxon>Pentapetalae</taxon>
        <taxon>rosids</taxon>
        <taxon>malvids</taxon>
        <taxon>Malvales</taxon>
        <taxon>Malvaceae</taxon>
        <taxon>Byttnerioideae</taxon>
        <taxon>Theobroma</taxon>
    </lineage>
</organism>
<evidence type="ECO:0000256" key="2">
    <source>
        <dbReference type="PROSITE-ProRule" id="PRU00708"/>
    </source>
</evidence>
<dbReference type="InterPro" id="IPR002885">
    <property type="entry name" value="PPR_rpt"/>
</dbReference>
<evidence type="ECO:0000313" key="3">
    <source>
        <dbReference type="EMBL" id="EOY24327.1"/>
    </source>
</evidence>
<dbReference type="InterPro" id="IPR046960">
    <property type="entry name" value="PPR_At4g14850-like_plant"/>
</dbReference>
<dbReference type="GO" id="GO:0003723">
    <property type="term" value="F:RNA binding"/>
    <property type="evidence" value="ECO:0007669"/>
    <property type="project" value="InterPro"/>
</dbReference>
<dbReference type="STRING" id="3641.A0A061G554"/>
<dbReference type="Pfam" id="PF01535">
    <property type="entry name" value="PPR"/>
    <property type="match status" value="3"/>
</dbReference>
<gene>
    <name evidence="3" type="ORF">TCM_015957</name>
</gene>
<name>A0A061G554_THECC</name>
<keyword evidence="1" id="KW-0677">Repeat</keyword>
<dbReference type="EMBL" id="CM001881">
    <property type="protein sequence ID" value="EOY24327.1"/>
    <property type="molecule type" value="Genomic_DNA"/>
</dbReference>
<dbReference type="FunCoup" id="A0A061G554">
    <property type="interactions" value="97"/>
</dbReference>
<sequence>MQRSLLRRVQNYQPKQWHSYNLQSNHLIGTNLPSQNNNASNNVPKQNFETWLTLISTLAEGGADMDLTLHKAAKLLRSGIKPYDYSLVHLVRVSTDLDYDSYCQQLHCYILKSGFVSNVFVSNALMRFYRRIDLPCQAGKLFVEIPQPSVISWNTLISGYVQFGQFRKALGLFLKLQRSDICSNEYSFTVALAACGQLGFLHLGKSIHSNILKFGLECGIIVRNCLIDTYGKCGAVDDAVLVFHSMIDKDVISWNSVLAACARNGKLEEAFSFWRQMPLRDTISYNELISGIAQFGNINDAIDILFNMPNPNSSSWTSIMTGYVNRNRAREALQFFSKMHSNEVELDEFSFSIILSGIAGLSALTWGMLIHCCTIKCGLDTSVVVGSALIDMYSKCGRVKNTESMFQSLPKKNLVTWNAMISGYAHNGDSTKVIQLFELLKRERDLKPDAITFLNVLAACSHSGTPLQEVYQYFESMINDYGIKPTVEHCCSMIRLMGQGGEIWRAERMIYDLEFGSCDVVWRALLGACGVCKDLKVAKIAAAKVIELDGSNDYAYVMMSNIFAHFHKWAEMSVMRKLMRDKRVIKEAGCSWIEMENVELNSST</sequence>
<dbReference type="FunFam" id="1.25.40.10:FF:000090">
    <property type="entry name" value="Pentatricopeptide repeat-containing protein, chloroplastic"/>
    <property type="match status" value="1"/>
</dbReference>
<dbReference type="InterPro" id="IPR011990">
    <property type="entry name" value="TPR-like_helical_dom_sf"/>
</dbReference>
<protein>
    <submittedName>
        <fullName evidence="3">Pentatricopeptide repeat superfamily protein, putative</fullName>
    </submittedName>
</protein>
<dbReference type="HOGENOM" id="CLU_002706_0_1_1"/>
<keyword evidence="4" id="KW-1185">Reference proteome</keyword>
<dbReference type="FunFam" id="1.25.40.10:FF:000606">
    <property type="entry name" value="Putative pentatricopeptide repeat-containing protein"/>
    <property type="match status" value="1"/>
</dbReference>
<dbReference type="GO" id="GO:0009451">
    <property type="term" value="P:RNA modification"/>
    <property type="evidence" value="ECO:0000318"/>
    <property type="project" value="GO_Central"/>
</dbReference>
<evidence type="ECO:0000313" key="4">
    <source>
        <dbReference type="Proteomes" id="UP000026915"/>
    </source>
</evidence>
<feature type="repeat" description="PPR" evidence="2">
    <location>
        <begin position="312"/>
        <end position="346"/>
    </location>
</feature>
<dbReference type="PROSITE" id="PS51375">
    <property type="entry name" value="PPR"/>
    <property type="match status" value="4"/>
</dbReference>
<dbReference type="Pfam" id="PF13041">
    <property type="entry name" value="PPR_2"/>
    <property type="match status" value="3"/>
</dbReference>
<dbReference type="Gramene" id="EOY24327">
    <property type="protein sequence ID" value="EOY24327"/>
    <property type="gene ID" value="TCM_015957"/>
</dbReference>